<keyword evidence="6" id="KW-1185">Reference proteome</keyword>
<protein>
    <submittedName>
        <fullName evidence="5">Short-chain dehydrogenase/reductase SDR</fullName>
    </submittedName>
</protein>
<gene>
    <name evidence="5" type="ORF">OLMES_3795</name>
</gene>
<dbReference type="PANTHER" id="PTHR24322:SF736">
    <property type="entry name" value="RETINOL DEHYDROGENASE 10"/>
    <property type="match status" value="1"/>
</dbReference>
<evidence type="ECO:0000259" key="4">
    <source>
        <dbReference type="SMART" id="SM00822"/>
    </source>
</evidence>
<dbReference type="PROSITE" id="PS00061">
    <property type="entry name" value="ADH_SHORT"/>
    <property type="match status" value="1"/>
</dbReference>
<dbReference type="InterPro" id="IPR057326">
    <property type="entry name" value="KR_dom"/>
</dbReference>
<dbReference type="RefSeq" id="WP_087462669.1">
    <property type="nucleotide sequence ID" value="NZ_CP021425.1"/>
</dbReference>
<dbReference type="FunFam" id="3.40.50.720:FF:000084">
    <property type="entry name" value="Short-chain dehydrogenase reductase"/>
    <property type="match status" value="1"/>
</dbReference>
<dbReference type="Gene3D" id="3.40.50.720">
    <property type="entry name" value="NAD(P)-binding Rossmann-like Domain"/>
    <property type="match status" value="1"/>
</dbReference>
<dbReference type="InterPro" id="IPR020904">
    <property type="entry name" value="Sc_DH/Rdtase_CS"/>
</dbReference>
<dbReference type="SUPFAM" id="SSF51735">
    <property type="entry name" value="NAD(P)-binding Rossmann-fold domains"/>
    <property type="match status" value="1"/>
</dbReference>
<evidence type="ECO:0000256" key="1">
    <source>
        <dbReference type="ARBA" id="ARBA00006484"/>
    </source>
</evidence>
<dbReference type="Pfam" id="PF00106">
    <property type="entry name" value="adh_short"/>
    <property type="match status" value="1"/>
</dbReference>
<sequence length="282" mass="30315">MKSFDNKVAAITGAGSGIGRALALQLAEEHCHLALSDINLDSVKETAELAKKKGVKVVATKLDVADKKAVEAWANKTQEEFGKVNLIFNNAGVAQAGTVSETSMEDYEWLMGINFWGVLYGTKAFLPLLKQSGEGHVVNISSIFGLFSQPGMSAYNASKFAVRGLTESLRQELDLEKCGVSATSIHPGGIRTNIAKSARMDESMSQVAGGDTSADALRNKFDEFLLRTTPEKAAQVILSGVKRNARRVLIGADASAVDTMQRLLPQGYQKIVSTSMKLLRFG</sequence>
<evidence type="ECO:0000256" key="2">
    <source>
        <dbReference type="ARBA" id="ARBA00023002"/>
    </source>
</evidence>
<dbReference type="PANTHER" id="PTHR24322">
    <property type="entry name" value="PKSB"/>
    <property type="match status" value="1"/>
</dbReference>
<accession>A0A1Y0IEC1</accession>
<evidence type="ECO:0000256" key="3">
    <source>
        <dbReference type="RuleBase" id="RU000363"/>
    </source>
</evidence>
<evidence type="ECO:0000313" key="6">
    <source>
        <dbReference type="Proteomes" id="UP000196027"/>
    </source>
</evidence>
<comment type="similarity">
    <text evidence="1 3">Belongs to the short-chain dehydrogenases/reductases (SDR) family.</text>
</comment>
<evidence type="ECO:0000313" key="5">
    <source>
        <dbReference type="EMBL" id="ARU57815.1"/>
    </source>
</evidence>
<keyword evidence="2" id="KW-0560">Oxidoreductase</keyword>
<dbReference type="EMBL" id="CP021425">
    <property type="protein sequence ID" value="ARU57815.1"/>
    <property type="molecule type" value="Genomic_DNA"/>
</dbReference>
<dbReference type="PRINTS" id="PR00080">
    <property type="entry name" value="SDRFAMILY"/>
</dbReference>
<dbReference type="OrthoDB" id="7301144at2"/>
<dbReference type="InterPro" id="IPR036291">
    <property type="entry name" value="NAD(P)-bd_dom_sf"/>
</dbReference>
<dbReference type="GO" id="GO:0016616">
    <property type="term" value="F:oxidoreductase activity, acting on the CH-OH group of donors, NAD or NADP as acceptor"/>
    <property type="evidence" value="ECO:0007669"/>
    <property type="project" value="TreeGrafter"/>
</dbReference>
<dbReference type="InterPro" id="IPR002347">
    <property type="entry name" value="SDR_fam"/>
</dbReference>
<organism evidence="5 6">
    <name type="scientific">Oleiphilus messinensis</name>
    <dbReference type="NCBI Taxonomy" id="141451"/>
    <lineage>
        <taxon>Bacteria</taxon>
        <taxon>Pseudomonadati</taxon>
        <taxon>Pseudomonadota</taxon>
        <taxon>Gammaproteobacteria</taxon>
        <taxon>Oceanospirillales</taxon>
        <taxon>Oleiphilaceae</taxon>
        <taxon>Oleiphilus</taxon>
    </lineage>
</organism>
<feature type="domain" description="Ketoreductase" evidence="4">
    <location>
        <begin position="7"/>
        <end position="193"/>
    </location>
</feature>
<dbReference type="AlphaFoldDB" id="A0A1Y0IEC1"/>
<dbReference type="KEGG" id="ome:OLMES_3795"/>
<dbReference type="SMART" id="SM00822">
    <property type="entry name" value="PKS_KR"/>
    <property type="match status" value="1"/>
</dbReference>
<dbReference type="PRINTS" id="PR00081">
    <property type="entry name" value="GDHRDH"/>
</dbReference>
<proteinExistence type="inferred from homology"/>
<name>A0A1Y0IEC1_9GAMM</name>
<dbReference type="CDD" id="cd05233">
    <property type="entry name" value="SDR_c"/>
    <property type="match status" value="1"/>
</dbReference>
<reference evidence="5 6" key="1">
    <citation type="submission" date="2017-05" db="EMBL/GenBank/DDBJ databases">
        <title>Genomic insights into alkan degradation activity of Oleiphilus messinensis.</title>
        <authorList>
            <person name="Kozyavkin S.A."/>
            <person name="Slesarev A.I."/>
            <person name="Golyshin P.N."/>
            <person name="Korzhenkov A."/>
            <person name="Golyshina O.N."/>
            <person name="Toshchakov S.V."/>
        </authorList>
    </citation>
    <scope>NUCLEOTIDE SEQUENCE [LARGE SCALE GENOMIC DNA]</scope>
    <source>
        <strain evidence="5 6">ME102</strain>
    </source>
</reference>
<dbReference type="Proteomes" id="UP000196027">
    <property type="component" value="Chromosome"/>
</dbReference>